<dbReference type="EMBL" id="QYUR01000002">
    <property type="protein sequence ID" value="RJG13652.1"/>
    <property type="molecule type" value="Genomic_DNA"/>
</dbReference>
<dbReference type="InterPro" id="IPR003751">
    <property type="entry name" value="CsrA"/>
</dbReference>
<proteinExistence type="predicted"/>
<dbReference type="SUPFAM" id="SSF117130">
    <property type="entry name" value="CsrA-like"/>
    <property type="match status" value="1"/>
</dbReference>
<reference evidence="2 3" key="1">
    <citation type="submission" date="2018-09" db="EMBL/GenBank/DDBJ databases">
        <authorList>
            <person name="Zhu H."/>
        </authorList>
    </citation>
    <scope>NUCLEOTIDE SEQUENCE [LARGE SCALE GENOMIC DNA]</scope>
    <source>
        <strain evidence="2 3">K1S02-6</strain>
    </source>
</reference>
<dbReference type="AlphaFoldDB" id="A0A418XME7"/>
<keyword evidence="1" id="KW-0010">Activator</keyword>
<dbReference type="Gene3D" id="2.60.40.4380">
    <property type="entry name" value="Translational regulator CsrA"/>
    <property type="match status" value="1"/>
</dbReference>
<dbReference type="Pfam" id="PF02599">
    <property type="entry name" value="CsrA"/>
    <property type="match status" value="1"/>
</dbReference>
<evidence type="ECO:0000313" key="2">
    <source>
        <dbReference type="EMBL" id="RJG13652.1"/>
    </source>
</evidence>
<evidence type="ECO:0000256" key="1">
    <source>
        <dbReference type="ARBA" id="ARBA00023159"/>
    </source>
</evidence>
<organism evidence="2 3">
    <name type="scientific">Pseudomonas cavernicola</name>
    <dbReference type="NCBI Taxonomy" id="2320866"/>
    <lineage>
        <taxon>Bacteria</taxon>
        <taxon>Pseudomonadati</taxon>
        <taxon>Pseudomonadota</taxon>
        <taxon>Gammaproteobacteria</taxon>
        <taxon>Pseudomonadales</taxon>
        <taxon>Pseudomonadaceae</taxon>
        <taxon>Pseudomonas</taxon>
    </lineage>
</organism>
<dbReference type="GO" id="GO:0006402">
    <property type="term" value="P:mRNA catabolic process"/>
    <property type="evidence" value="ECO:0007669"/>
    <property type="project" value="InterPro"/>
</dbReference>
<keyword evidence="3" id="KW-1185">Reference proteome</keyword>
<protein>
    <submittedName>
        <fullName evidence="2">Carbon storage regulator</fullName>
    </submittedName>
</protein>
<accession>A0A418XME7</accession>
<comment type="caution">
    <text evidence="2">The sequence shown here is derived from an EMBL/GenBank/DDBJ whole genome shotgun (WGS) entry which is preliminary data.</text>
</comment>
<dbReference type="Proteomes" id="UP000284021">
    <property type="component" value="Unassembled WGS sequence"/>
</dbReference>
<dbReference type="GO" id="GO:0006109">
    <property type="term" value="P:regulation of carbohydrate metabolic process"/>
    <property type="evidence" value="ECO:0007669"/>
    <property type="project" value="InterPro"/>
</dbReference>
<name>A0A418XME7_9PSED</name>
<dbReference type="GO" id="GO:0003723">
    <property type="term" value="F:RNA binding"/>
    <property type="evidence" value="ECO:0007669"/>
    <property type="project" value="InterPro"/>
</dbReference>
<evidence type="ECO:0000313" key="3">
    <source>
        <dbReference type="Proteomes" id="UP000284021"/>
    </source>
</evidence>
<gene>
    <name evidence="2" type="ORF">D3879_10595</name>
</gene>
<dbReference type="InterPro" id="IPR036107">
    <property type="entry name" value="CsrA_sf"/>
</dbReference>
<sequence>MRLTIDPCVDTEKLLRHLLRDGITIHVTQAEAHQARLGIEAPLQMRILRYVLCMHKPGRWLADL</sequence>